<dbReference type="SUPFAM" id="SSF53623">
    <property type="entry name" value="MurD-like peptide ligases, catalytic domain"/>
    <property type="match status" value="1"/>
</dbReference>
<dbReference type="Pfam" id="PF08245">
    <property type="entry name" value="Mur_ligase_M"/>
    <property type="match status" value="1"/>
</dbReference>
<accession>I5C2D5</accession>
<dbReference type="PANTHER" id="PTHR43692:SF1">
    <property type="entry name" value="UDP-N-ACETYLMURAMOYLALANINE--D-GLUTAMATE LIGASE"/>
    <property type="match status" value="1"/>
</dbReference>
<evidence type="ECO:0000256" key="1">
    <source>
        <dbReference type="ARBA" id="ARBA00004496"/>
    </source>
</evidence>
<dbReference type="AlphaFoldDB" id="I5C2D5"/>
<dbReference type="GO" id="GO:0004326">
    <property type="term" value="F:tetrahydrofolylpolyglutamate synthase activity"/>
    <property type="evidence" value="ECO:0007669"/>
    <property type="project" value="InterPro"/>
</dbReference>
<evidence type="ECO:0000256" key="9">
    <source>
        <dbReference type="HAMAP-Rule" id="MF_00639"/>
    </source>
</evidence>
<dbReference type="RefSeq" id="WP_009055349.1">
    <property type="nucleotide sequence ID" value="NZ_AJYA01000024.1"/>
</dbReference>
<dbReference type="Gene3D" id="3.90.190.20">
    <property type="entry name" value="Mur ligase, C-terminal domain"/>
    <property type="match status" value="1"/>
</dbReference>
<dbReference type="Proteomes" id="UP000005551">
    <property type="component" value="Unassembled WGS sequence"/>
</dbReference>
<keyword evidence="9 10" id="KW-0573">Peptidoglycan synthesis</keyword>
<dbReference type="GO" id="GO:0009252">
    <property type="term" value="P:peptidoglycan biosynthetic process"/>
    <property type="evidence" value="ECO:0007669"/>
    <property type="project" value="UniProtKB-UniRule"/>
</dbReference>
<feature type="binding site" evidence="9">
    <location>
        <begin position="114"/>
        <end position="120"/>
    </location>
    <ligand>
        <name>ATP</name>
        <dbReference type="ChEBI" id="CHEBI:30616"/>
    </ligand>
</feature>
<keyword evidence="7 9" id="KW-0067">ATP-binding</keyword>
<keyword evidence="6 9" id="KW-0547">Nucleotide-binding</keyword>
<comment type="function">
    <text evidence="9 10">Cell wall formation. Catalyzes the addition of glutamate to the nucleotide precursor UDP-N-acetylmuramoyl-L-alanine (UMA).</text>
</comment>
<dbReference type="EMBL" id="AJYA01000024">
    <property type="protein sequence ID" value="EIM75987.1"/>
    <property type="molecule type" value="Genomic_DNA"/>
</dbReference>
<keyword evidence="4 9" id="KW-0436">Ligase</keyword>
<evidence type="ECO:0000256" key="3">
    <source>
        <dbReference type="ARBA" id="ARBA00022490"/>
    </source>
</evidence>
<keyword evidence="3 9" id="KW-0963">Cytoplasm</keyword>
<keyword evidence="9 10" id="KW-0961">Cell wall biogenesis/degradation</keyword>
<dbReference type="GO" id="GO:0051301">
    <property type="term" value="P:cell division"/>
    <property type="evidence" value="ECO:0007669"/>
    <property type="project" value="UniProtKB-KW"/>
</dbReference>
<dbReference type="UniPathway" id="UPA00219"/>
<dbReference type="STRING" id="1189621.A3SI_11479"/>
<feature type="domain" description="Mur ligase C-terminal" evidence="11">
    <location>
        <begin position="309"/>
        <end position="421"/>
    </location>
</feature>
<evidence type="ECO:0000256" key="6">
    <source>
        <dbReference type="ARBA" id="ARBA00022741"/>
    </source>
</evidence>
<evidence type="ECO:0000256" key="10">
    <source>
        <dbReference type="RuleBase" id="RU003664"/>
    </source>
</evidence>
<name>I5C2D5_9BACT</name>
<dbReference type="InterPro" id="IPR018109">
    <property type="entry name" value="Folylpolyglutamate_synth_CS"/>
</dbReference>
<organism evidence="13 14">
    <name type="scientific">Nitritalea halalkaliphila LW7</name>
    <dbReference type="NCBI Taxonomy" id="1189621"/>
    <lineage>
        <taxon>Bacteria</taxon>
        <taxon>Pseudomonadati</taxon>
        <taxon>Bacteroidota</taxon>
        <taxon>Cytophagia</taxon>
        <taxon>Cytophagales</taxon>
        <taxon>Cyclobacteriaceae</taxon>
        <taxon>Nitritalea</taxon>
    </lineage>
</organism>
<comment type="pathway">
    <text evidence="2 9 10">Cell wall biogenesis; peptidoglycan biosynthesis.</text>
</comment>
<dbReference type="Gene3D" id="3.40.1190.10">
    <property type="entry name" value="Mur-like, catalytic domain"/>
    <property type="match status" value="1"/>
</dbReference>
<dbReference type="NCBIfam" id="TIGR01087">
    <property type="entry name" value="murD"/>
    <property type="match status" value="1"/>
</dbReference>
<comment type="subcellular location">
    <subcellularLocation>
        <location evidence="1 9 10">Cytoplasm</location>
    </subcellularLocation>
</comment>
<dbReference type="Pfam" id="PF02875">
    <property type="entry name" value="Mur_ligase_C"/>
    <property type="match status" value="1"/>
</dbReference>
<dbReference type="Gene3D" id="3.40.50.720">
    <property type="entry name" value="NAD(P)-binding Rossmann-like Domain"/>
    <property type="match status" value="1"/>
</dbReference>
<keyword evidence="5 9" id="KW-0132">Cell division</keyword>
<comment type="caution">
    <text evidence="13">The sequence shown here is derived from an EMBL/GenBank/DDBJ whole genome shotgun (WGS) entry which is preliminary data.</text>
</comment>
<dbReference type="InterPro" id="IPR005762">
    <property type="entry name" value="MurD"/>
</dbReference>
<dbReference type="InterPro" id="IPR004101">
    <property type="entry name" value="Mur_ligase_C"/>
</dbReference>
<dbReference type="PANTHER" id="PTHR43692">
    <property type="entry name" value="UDP-N-ACETYLMURAMOYLALANINE--D-GLUTAMATE LIGASE"/>
    <property type="match status" value="1"/>
</dbReference>
<dbReference type="InterPro" id="IPR036615">
    <property type="entry name" value="Mur_ligase_C_dom_sf"/>
</dbReference>
<keyword evidence="14" id="KW-1185">Reference proteome</keyword>
<dbReference type="PROSITE" id="PS01011">
    <property type="entry name" value="FOLYLPOLYGLU_SYNT_1"/>
    <property type="match status" value="1"/>
</dbReference>
<keyword evidence="8 9" id="KW-0131">Cell cycle</keyword>
<comment type="similarity">
    <text evidence="9">Belongs to the MurCDEF family.</text>
</comment>
<dbReference type="GO" id="GO:0005524">
    <property type="term" value="F:ATP binding"/>
    <property type="evidence" value="ECO:0007669"/>
    <property type="project" value="UniProtKB-UniRule"/>
</dbReference>
<comment type="catalytic activity">
    <reaction evidence="9 10">
        <text>UDP-N-acetyl-alpha-D-muramoyl-L-alanine + D-glutamate + ATP = UDP-N-acetyl-alpha-D-muramoyl-L-alanyl-D-glutamate + ADP + phosphate + H(+)</text>
        <dbReference type="Rhea" id="RHEA:16429"/>
        <dbReference type="ChEBI" id="CHEBI:15378"/>
        <dbReference type="ChEBI" id="CHEBI:29986"/>
        <dbReference type="ChEBI" id="CHEBI:30616"/>
        <dbReference type="ChEBI" id="CHEBI:43474"/>
        <dbReference type="ChEBI" id="CHEBI:83898"/>
        <dbReference type="ChEBI" id="CHEBI:83900"/>
        <dbReference type="ChEBI" id="CHEBI:456216"/>
        <dbReference type="EC" id="6.3.2.9"/>
    </reaction>
</comment>
<evidence type="ECO:0000256" key="7">
    <source>
        <dbReference type="ARBA" id="ARBA00022840"/>
    </source>
</evidence>
<dbReference type="SUPFAM" id="SSF53244">
    <property type="entry name" value="MurD-like peptide ligases, peptide-binding domain"/>
    <property type="match status" value="1"/>
</dbReference>
<dbReference type="SUPFAM" id="SSF51984">
    <property type="entry name" value="MurCD N-terminal domain"/>
    <property type="match status" value="1"/>
</dbReference>
<evidence type="ECO:0000313" key="13">
    <source>
        <dbReference type="EMBL" id="EIM75987.1"/>
    </source>
</evidence>
<gene>
    <name evidence="9" type="primary">murD</name>
    <name evidence="13" type="ORF">A3SI_11479</name>
</gene>
<reference evidence="13 14" key="1">
    <citation type="submission" date="2012-05" db="EMBL/GenBank/DDBJ databases">
        <title>Genome sequence of Nitritalea halalkaliphila LW7.</title>
        <authorList>
            <person name="Jangir P.K."/>
            <person name="Singh A."/>
            <person name="Shivaji S."/>
            <person name="Sharma R."/>
        </authorList>
    </citation>
    <scope>NUCLEOTIDE SEQUENCE [LARGE SCALE GENOMIC DNA]</scope>
    <source>
        <strain evidence="13 14">LW7</strain>
    </source>
</reference>
<dbReference type="GO" id="GO:0071555">
    <property type="term" value="P:cell wall organization"/>
    <property type="evidence" value="ECO:0007669"/>
    <property type="project" value="UniProtKB-KW"/>
</dbReference>
<keyword evidence="9 10" id="KW-0133">Cell shape</keyword>
<dbReference type="PATRIC" id="fig|1189621.3.peg.2391"/>
<dbReference type="GO" id="GO:0005737">
    <property type="term" value="C:cytoplasm"/>
    <property type="evidence" value="ECO:0007669"/>
    <property type="project" value="UniProtKB-SubCell"/>
</dbReference>
<proteinExistence type="inferred from homology"/>
<evidence type="ECO:0000256" key="4">
    <source>
        <dbReference type="ARBA" id="ARBA00022598"/>
    </source>
</evidence>
<dbReference type="HAMAP" id="MF_00639">
    <property type="entry name" value="MurD"/>
    <property type="match status" value="1"/>
</dbReference>
<dbReference type="InterPro" id="IPR013221">
    <property type="entry name" value="Mur_ligase_cen"/>
</dbReference>
<feature type="domain" description="Mur ligase central" evidence="12">
    <location>
        <begin position="112"/>
        <end position="287"/>
    </location>
</feature>
<evidence type="ECO:0000256" key="5">
    <source>
        <dbReference type="ARBA" id="ARBA00022618"/>
    </source>
</evidence>
<evidence type="ECO:0000256" key="8">
    <source>
        <dbReference type="ARBA" id="ARBA00023306"/>
    </source>
</evidence>
<dbReference type="GO" id="GO:0008764">
    <property type="term" value="F:UDP-N-acetylmuramoylalanine-D-glutamate ligase activity"/>
    <property type="evidence" value="ECO:0007669"/>
    <property type="project" value="UniProtKB-UniRule"/>
</dbReference>
<protein>
    <recommendedName>
        <fullName evidence="9 10">UDP-N-acetylmuramoylalanine--D-glutamate ligase</fullName>
        <ecNumber evidence="9 10">6.3.2.9</ecNumber>
    </recommendedName>
    <alternativeName>
        <fullName evidence="9">D-glutamic acid-adding enzyme</fullName>
    </alternativeName>
    <alternativeName>
        <fullName evidence="9">UDP-N-acetylmuramoyl-L-alanyl-D-glutamate synthetase</fullName>
    </alternativeName>
</protein>
<sequence>MEAGIGIIGGGESGVGAALLAARAGLQVFLSEGGLLLPVRKQALLGAGISFEEGGHTQERLLSLPLWVKSPGIPFTHPLIQAGLEKEIEIIDELELAYRFATQERSPHIIAITGTNGKTTTALLTYHLLVQAGVEAGLAGNVGQSWAAQLAAGASPAVWVLEVSSFQCEGLRQFKADTSVLTSLSPDHLDRYAGEGSAYAAAKGWLLANTLPSGRVLVTATDAWACETAEAFSSAPLHYVGREGEIWRAADTAYLRVAGGQREISMAGFPLAGPHNTSNALHALGAALAAGAPEELLAEGLRSFQNAPHRLQLAGELAGVRFLNDSKATNVEAALQAVKSCPAGIVWIAGGIDKGNDYSGLEPYLPQIKALVILGADAGKLQAAFQGKIPKLLHTRQVAEAVELAFQEAAAGDTVLLAPACASFDLFRNYEDRGEQFMHAVHAFIERRKHAVG</sequence>
<dbReference type="GO" id="GO:0008360">
    <property type="term" value="P:regulation of cell shape"/>
    <property type="evidence" value="ECO:0007669"/>
    <property type="project" value="UniProtKB-KW"/>
</dbReference>
<dbReference type="InterPro" id="IPR036565">
    <property type="entry name" value="Mur-like_cat_sf"/>
</dbReference>
<evidence type="ECO:0000256" key="2">
    <source>
        <dbReference type="ARBA" id="ARBA00004752"/>
    </source>
</evidence>
<evidence type="ECO:0000259" key="12">
    <source>
        <dbReference type="Pfam" id="PF08245"/>
    </source>
</evidence>
<evidence type="ECO:0000313" key="14">
    <source>
        <dbReference type="Proteomes" id="UP000005551"/>
    </source>
</evidence>
<evidence type="ECO:0000259" key="11">
    <source>
        <dbReference type="Pfam" id="PF02875"/>
    </source>
</evidence>
<dbReference type="EC" id="6.3.2.9" evidence="9 10"/>
<dbReference type="OrthoDB" id="9809796at2"/>